<comment type="caution">
    <text evidence="1">The sequence shown here is derived from an EMBL/GenBank/DDBJ whole genome shotgun (WGS) entry which is preliminary data.</text>
</comment>
<dbReference type="RefSeq" id="WP_108530559.1">
    <property type="nucleotide sequence ID" value="NZ_PYHP01000018.1"/>
</dbReference>
<dbReference type="AlphaFoldDB" id="A0A2T6G710"/>
<reference evidence="1 2" key="1">
    <citation type="submission" date="2018-03" db="EMBL/GenBank/DDBJ databases">
        <title>Genome sequence of Paenibacillus elgii strain AC13 an antimicrobial compound producing bacteria.</title>
        <authorList>
            <person name="Kurokawa A.S."/>
            <person name="Araujo J.F."/>
            <person name="Costa R.A."/>
            <person name="Ortega D.B."/>
            <person name="Pires A.S."/>
            <person name="Pappas G.J.Jr."/>
            <person name="Franco O.L."/>
            <person name="Barreto C."/>
            <person name="Magalhaes B.S."/>
            <person name="Kruger R.H."/>
        </authorList>
    </citation>
    <scope>NUCLEOTIDE SEQUENCE [LARGE SCALE GENOMIC DNA]</scope>
    <source>
        <strain evidence="1 2">AC13</strain>
    </source>
</reference>
<organism evidence="1 2">
    <name type="scientific">Paenibacillus elgii</name>
    <dbReference type="NCBI Taxonomy" id="189691"/>
    <lineage>
        <taxon>Bacteria</taxon>
        <taxon>Bacillati</taxon>
        <taxon>Bacillota</taxon>
        <taxon>Bacilli</taxon>
        <taxon>Bacillales</taxon>
        <taxon>Paenibacillaceae</taxon>
        <taxon>Paenibacillus</taxon>
    </lineage>
</organism>
<protein>
    <submittedName>
        <fullName evidence="1">Uncharacterized protein</fullName>
    </submittedName>
</protein>
<evidence type="ECO:0000313" key="1">
    <source>
        <dbReference type="EMBL" id="PUA39943.1"/>
    </source>
</evidence>
<dbReference type="EMBL" id="PYHP01000018">
    <property type="protein sequence ID" value="PUA39943.1"/>
    <property type="molecule type" value="Genomic_DNA"/>
</dbReference>
<evidence type="ECO:0000313" key="2">
    <source>
        <dbReference type="Proteomes" id="UP000244184"/>
    </source>
</evidence>
<sequence>MFHFFKQAKKTNPTLEEQIHALLGLGITFTDDAGTLINNLLVHFDRESYEEDPFYLLLTITGADLLDENENEIRMSYDVWCFDAECIEDENIYTMLLRHFVNLAKGEFPLENIESNLDFDEQEAEISFDLDGRHYNWILEMNDDWVNIDLFKKLGKLALRRNRDKQYIYFNDGQNLTFMYCDKIVLKKLNELTDKKFVSLA</sequence>
<accession>A0A2T6G710</accession>
<dbReference type="Proteomes" id="UP000244184">
    <property type="component" value="Unassembled WGS sequence"/>
</dbReference>
<proteinExistence type="predicted"/>
<name>A0A2T6G710_9BACL</name>
<gene>
    <name evidence="1" type="ORF">C8Z91_05405</name>
</gene>